<sequence>MEASQEGHVELVQYLIENSIDVNQTTSAACAGGHLNVPSLLLKHSADSNHILKDYSNCLIEAAKGSHTEIVKLLFEYPKSITQRIQTIIPTSSVDPLYLNLSNENHPNEECLTTTMSNSFPLLSPPGDNKRTSQMTNAPIQLLKSLEKIVSRNILDVLQTGVNKSTKLHSDNDNKDNTTYLCLNNNRS</sequence>
<dbReference type="Proteomes" id="UP000663823">
    <property type="component" value="Unassembled WGS sequence"/>
</dbReference>
<dbReference type="InterPro" id="IPR051631">
    <property type="entry name" value="Ankyrin-KH/SAM_domain"/>
</dbReference>
<accession>A0A819QNZ7</accession>
<dbReference type="EMBL" id="CAJNOL010001996">
    <property type="protein sequence ID" value="CAF1447727.1"/>
    <property type="molecule type" value="Genomic_DNA"/>
</dbReference>
<evidence type="ECO:0000256" key="1">
    <source>
        <dbReference type="ARBA" id="ARBA00022737"/>
    </source>
</evidence>
<protein>
    <submittedName>
        <fullName evidence="6">Uncharacterized protein</fullName>
    </submittedName>
</protein>
<keyword evidence="1" id="KW-0677">Repeat</keyword>
<proteinExistence type="predicted"/>
<reference evidence="6" key="1">
    <citation type="submission" date="2021-02" db="EMBL/GenBank/DDBJ databases">
        <authorList>
            <person name="Nowell W R."/>
        </authorList>
    </citation>
    <scope>NUCLEOTIDE SEQUENCE</scope>
</reference>
<evidence type="ECO:0000256" key="2">
    <source>
        <dbReference type="ARBA" id="ARBA00023043"/>
    </source>
</evidence>
<evidence type="ECO:0000313" key="4">
    <source>
        <dbReference type="EMBL" id="CAF1184791.1"/>
    </source>
</evidence>
<dbReference type="Proteomes" id="UP000663854">
    <property type="component" value="Unassembled WGS sequence"/>
</dbReference>
<dbReference type="SUPFAM" id="SSF48403">
    <property type="entry name" value="Ankyrin repeat"/>
    <property type="match status" value="1"/>
</dbReference>
<name>A0A819QNZ7_9BILA</name>
<dbReference type="PROSITE" id="PS50088">
    <property type="entry name" value="ANK_REPEAT"/>
    <property type="match status" value="1"/>
</dbReference>
<dbReference type="PANTHER" id="PTHR23206">
    <property type="entry name" value="MASK PROTEIN"/>
    <property type="match status" value="1"/>
</dbReference>
<gene>
    <name evidence="5" type="ORF">JXQ802_LOCUS37395</name>
    <name evidence="6" type="ORF">OTI717_LOCUS30794</name>
    <name evidence="4" type="ORF">PYM288_LOCUS24008</name>
</gene>
<evidence type="ECO:0000313" key="5">
    <source>
        <dbReference type="EMBL" id="CAF1447727.1"/>
    </source>
</evidence>
<dbReference type="InterPro" id="IPR036770">
    <property type="entry name" value="Ankyrin_rpt-contain_sf"/>
</dbReference>
<keyword evidence="8" id="KW-1185">Reference proteome</keyword>
<dbReference type="PANTHER" id="PTHR23206:SF8">
    <property type="entry name" value="ANKYRIN REPEAT AND KH DOMAIN-CONTAINING 1"/>
    <property type="match status" value="1"/>
</dbReference>
<dbReference type="InterPro" id="IPR002110">
    <property type="entry name" value="Ankyrin_rpt"/>
</dbReference>
<dbReference type="EMBL" id="CAJNOH010001170">
    <property type="protein sequence ID" value="CAF1184791.1"/>
    <property type="molecule type" value="Genomic_DNA"/>
</dbReference>
<feature type="repeat" description="ANK" evidence="3">
    <location>
        <begin position="1"/>
        <end position="27"/>
    </location>
</feature>
<comment type="caution">
    <text evidence="6">The sequence shown here is derived from an EMBL/GenBank/DDBJ whole genome shotgun (WGS) entry which is preliminary data.</text>
</comment>
<dbReference type="Gene3D" id="1.25.40.20">
    <property type="entry name" value="Ankyrin repeat-containing domain"/>
    <property type="match status" value="1"/>
</dbReference>
<dbReference type="EMBL" id="CAJOAX010008456">
    <property type="protein sequence ID" value="CAF4034146.1"/>
    <property type="molecule type" value="Genomic_DNA"/>
</dbReference>
<dbReference type="Proteomes" id="UP000663870">
    <property type="component" value="Unassembled WGS sequence"/>
</dbReference>
<evidence type="ECO:0000313" key="6">
    <source>
        <dbReference type="EMBL" id="CAF4034146.1"/>
    </source>
</evidence>
<evidence type="ECO:0000256" key="3">
    <source>
        <dbReference type="PROSITE-ProRule" id="PRU00023"/>
    </source>
</evidence>
<keyword evidence="2 3" id="KW-0040">ANK repeat</keyword>
<evidence type="ECO:0000313" key="8">
    <source>
        <dbReference type="Proteomes" id="UP000663870"/>
    </source>
</evidence>
<evidence type="ECO:0000313" key="7">
    <source>
        <dbReference type="Proteomes" id="UP000663823"/>
    </source>
</evidence>
<dbReference type="AlphaFoldDB" id="A0A819QNZ7"/>
<dbReference type="Pfam" id="PF12796">
    <property type="entry name" value="Ank_2"/>
    <property type="match status" value="1"/>
</dbReference>
<organism evidence="6 7">
    <name type="scientific">Rotaria sordida</name>
    <dbReference type="NCBI Taxonomy" id="392033"/>
    <lineage>
        <taxon>Eukaryota</taxon>
        <taxon>Metazoa</taxon>
        <taxon>Spiralia</taxon>
        <taxon>Gnathifera</taxon>
        <taxon>Rotifera</taxon>
        <taxon>Eurotatoria</taxon>
        <taxon>Bdelloidea</taxon>
        <taxon>Philodinida</taxon>
        <taxon>Philodinidae</taxon>
        <taxon>Rotaria</taxon>
    </lineage>
</organism>